<sequence>MKIQLVTPFIILVLLAACSESPRPDTSEAELLLTASPEAEPNVVSETTEVTSAVEPSLDQNAAFNQFKENFLERTWALNPSYGVYVGFYKYDDVLMVPDGELRGRRRAFYVNELRALKAFNANRLTASNATDLAIIEGQLRSSLWYIDSFRSFEWNPAQYNPAGAFGVILNTDYKPLKERILTISKRLENVPAYYSAAIANLKVPTEPHLGLAIQQTKGALGMFTKLIPEKASAVELSPEESAAFDTNLAAAVSAVSNYAEWLDAKQAELAETGEVRSFRIGAELYEKKFKHDIASSYTAQELYQLAVASKTDLHNNMIAITEELWPKYFAEEAIPENRLVAVKQLIDLLAKRHVERDQFVDEIRRQIPILQAFVDEHELLDSDPTRPLVVRLTPEYQRGFAGASVNAPGPYDATANTYYNVSPLDDYTEEQAESYLREYNHWILQILNIHEAIPGHYTQLMHANKSPSKIKSVFGNGAMVEGWAVYSERMMLEAGYANNEPEMWLMYSKWNLRVVVNTILDYSVQVLGMEREAALDMLMNEAFQERTEAEGKWRRATVSQVQLTSYFTGYSEIYAFREELKAKMGEAFNLRDFHNKFLSYGNAPVPVIKKLMLNELAALPQKSASDVEQPLLDDSVQSLKVEADKLEQPTDAIE</sequence>
<proteinExistence type="predicted"/>
<name>A0A395JJV4_9GAMM</name>
<dbReference type="Proteomes" id="UP000253083">
    <property type="component" value="Unassembled WGS sequence"/>
</dbReference>
<evidence type="ECO:0000313" key="2">
    <source>
        <dbReference type="Proteomes" id="UP000253083"/>
    </source>
</evidence>
<evidence type="ECO:0000313" key="1">
    <source>
        <dbReference type="EMBL" id="RBP49078.1"/>
    </source>
</evidence>
<dbReference type="AlphaFoldDB" id="A0A395JJV4"/>
<dbReference type="PROSITE" id="PS51257">
    <property type="entry name" value="PROKAR_LIPOPROTEIN"/>
    <property type="match status" value="1"/>
</dbReference>
<dbReference type="OrthoDB" id="9769898at2"/>
<reference evidence="1 2" key="1">
    <citation type="submission" date="2018-06" db="EMBL/GenBank/DDBJ databases">
        <title>Genomic Encyclopedia of Type Strains, Phase IV (KMG-IV): sequencing the most valuable type-strain genomes for metagenomic binning, comparative biology and taxonomic classification.</title>
        <authorList>
            <person name="Goeker M."/>
        </authorList>
    </citation>
    <scope>NUCLEOTIDE SEQUENCE [LARGE SCALE GENOMIC DNA]</scope>
    <source>
        <strain evidence="1 2">DSM 24032</strain>
    </source>
</reference>
<dbReference type="Pfam" id="PF05960">
    <property type="entry name" value="DUF885"/>
    <property type="match status" value="1"/>
</dbReference>
<keyword evidence="2" id="KW-1185">Reference proteome</keyword>
<organism evidence="1 2">
    <name type="scientific">Arenicella xantha</name>
    <dbReference type="NCBI Taxonomy" id="644221"/>
    <lineage>
        <taxon>Bacteria</taxon>
        <taxon>Pseudomonadati</taxon>
        <taxon>Pseudomonadota</taxon>
        <taxon>Gammaproteobacteria</taxon>
        <taxon>Arenicellales</taxon>
        <taxon>Arenicellaceae</taxon>
        <taxon>Arenicella</taxon>
    </lineage>
</organism>
<dbReference type="EMBL" id="QNRT01000004">
    <property type="protein sequence ID" value="RBP49078.1"/>
    <property type="molecule type" value="Genomic_DNA"/>
</dbReference>
<accession>A0A395JJV4</accession>
<comment type="caution">
    <text evidence="1">The sequence shown here is derived from an EMBL/GenBank/DDBJ whole genome shotgun (WGS) entry which is preliminary data.</text>
</comment>
<dbReference type="InterPro" id="IPR010281">
    <property type="entry name" value="DUF885"/>
</dbReference>
<gene>
    <name evidence="1" type="ORF">DFR28_1044</name>
</gene>
<dbReference type="PANTHER" id="PTHR33361">
    <property type="entry name" value="GLR0591 PROTEIN"/>
    <property type="match status" value="1"/>
</dbReference>
<dbReference type="InParanoid" id="A0A395JJV4"/>
<dbReference type="PANTHER" id="PTHR33361:SF15">
    <property type="entry name" value="DUF885 FAMILY LIPOPROTEIN"/>
    <property type="match status" value="1"/>
</dbReference>
<dbReference type="RefSeq" id="WP_113954950.1">
    <property type="nucleotide sequence ID" value="NZ_QNRT01000004.1"/>
</dbReference>
<protein>
    <submittedName>
        <fullName evidence="1">Uncharacterized protein (DUF885 family)</fullName>
    </submittedName>
</protein>